<evidence type="ECO:0000259" key="2">
    <source>
        <dbReference type="PROSITE" id="PS50075"/>
    </source>
</evidence>
<dbReference type="RefSeq" id="WP_379928210.1">
    <property type="nucleotide sequence ID" value="NZ_JBHUMM010000006.1"/>
</dbReference>
<dbReference type="SUPFAM" id="SSF47336">
    <property type="entry name" value="ACP-like"/>
    <property type="match status" value="1"/>
</dbReference>
<dbReference type="Gene3D" id="1.10.1200.10">
    <property type="entry name" value="ACP-like"/>
    <property type="match status" value="1"/>
</dbReference>
<evidence type="ECO:0000256" key="1">
    <source>
        <dbReference type="SAM" id="Coils"/>
    </source>
</evidence>
<gene>
    <name evidence="3" type="ORF">ACFSUC_04055</name>
</gene>
<proteinExistence type="predicted"/>
<dbReference type="InterPro" id="IPR009081">
    <property type="entry name" value="PP-bd_ACP"/>
</dbReference>
<feature type="domain" description="Carrier" evidence="2">
    <location>
        <begin position="9"/>
        <end position="87"/>
    </location>
</feature>
<comment type="caution">
    <text evidence="3">The sequence shown here is derived from an EMBL/GenBank/DDBJ whole genome shotgun (WGS) entry which is preliminary data.</text>
</comment>
<name>A0ABW5R7D8_9BACL</name>
<evidence type="ECO:0000313" key="3">
    <source>
        <dbReference type="EMBL" id="MFD2670783.1"/>
    </source>
</evidence>
<organism evidence="3 4">
    <name type="scientific">Marinicrinis sediminis</name>
    <dbReference type="NCBI Taxonomy" id="1652465"/>
    <lineage>
        <taxon>Bacteria</taxon>
        <taxon>Bacillati</taxon>
        <taxon>Bacillota</taxon>
        <taxon>Bacilli</taxon>
        <taxon>Bacillales</taxon>
        <taxon>Paenibacillaceae</taxon>
    </lineage>
</organism>
<evidence type="ECO:0000313" key="4">
    <source>
        <dbReference type="Proteomes" id="UP001597497"/>
    </source>
</evidence>
<dbReference type="EMBL" id="JBHUMM010000006">
    <property type="protein sequence ID" value="MFD2670783.1"/>
    <property type="molecule type" value="Genomic_DNA"/>
</dbReference>
<sequence length="90" mass="10440">MNEHHQRIEEMQQLIAQICREKMNMEVEANSDSSAPIEVVYGLDSISLFELIVNLEEKYERKVPDEDIEKIGKMNAAELLDYFEGQGVHE</sequence>
<keyword evidence="4" id="KW-1185">Reference proteome</keyword>
<dbReference type="InterPro" id="IPR036736">
    <property type="entry name" value="ACP-like_sf"/>
</dbReference>
<reference evidence="4" key="1">
    <citation type="journal article" date="2019" name="Int. J. Syst. Evol. Microbiol.">
        <title>The Global Catalogue of Microorganisms (GCM) 10K type strain sequencing project: providing services to taxonomists for standard genome sequencing and annotation.</title>
        <authorList>
            <consortium name="The Broad Institute Genomics Platform"/>
            <consortium name="The Broad Institute Genome Sequencing Center for Infectious Disease"/>
            <person name="Wu L."/>
            <person name="Ma J."/>
        </authorList>
    </citation>
    <scope>NUCLEOTIDE SEQUENCE [LARGE SCALE GENOMIC DNA]</scope>
    <source>
        <strain evidence="4">KCTC 33676</strain>
    </source>
</reference>
<dbReference type="Proteomes" id="UP001597497">
    <property type="component" value="Unassembled WGS sequence"/>
</dbReference>
<protein>
    <submittedName>
        <fullName evidence="3">Acyl carrier protein</fullName>
    </submittedName>
</protein>
<dbReference type="Pfam" id="PF00550">
    <property type="entry name" value="PP-binding"/>
    <property type="match status" value="1"/>
</dbReference>
<feature type="coiled-coil region" evidence="1">
    <location>
        <begin position="1"/>
        <end position="28"/>
    </location>
</feature>
<keyword evidence="1" id="KW-0175">Coiled coil</keyword>
<dbReference type="PROSITE" id="PS50075">
    <property type="entry name" value="CARRIER"/>
    <property type="match status" value="1"/>
</dbReference>
<accession>A0ABW5R7D8</accession>